<keyword evidence="4 6" id="KW-0274">FAD</keyword>
<gene>
    <name evidence="10" type="ORF">ACFQVC_27215</name>
</gene>
<dbReference type="Gene3D" id="2.40.110.10">
    <property type="entry name" value="Butyryl-CoA Dehydrogenase, subunit A, domain 2"/>
    <property type="match status" value="1"/>
</dbReference>
<dbReference type="PANTHER" id="PTHR48083:SF6">
    <property type="entry name" value="ACYL-COA DEHYDROGENASE 6"/>
    <property type="match status" value="1"/>
</dbReference>
<keyword evidence="11" id="KW-1185">Reference proteome</keyword>
<comment type="caution">
    <text evidence="10">The sequence shown here is derived from an EMBL/GenBank/DDBJ whole genome shotgun (WGS) entry which is preliminary data.</text>
</comment>
<dbReference type="SUPFAM" id="SSF56645">
    <property type="entry name" value="Acyl-CoA dehydrogenase NM domain-like"/>
    <property type="match status" value="1"/>
</dbReference>
<keyword evidence="5 6" id="KW-0560">Oxidoreductase</keyword>
<evidence type="ECO:0000256" key="3">
    <source>
        <dbReference type="ARBA" id="ARBA00022630"/>
    </source>
</evidence>
<dbReference type="PANTHER" id="PTHR48083">
    <property type="entry name" value="MEDIUM-CHAIN SPECIFIC ACYL-COA DEHYDROGENASE, MITOCHONDRIAL-RELATED"/>
    <property type="match status" value="1"/>
</dbReference>
<feature type="domain" description="Acyl-CoA oxidase/dehydrogenase middle" evidence="8">
    <location>
        <begin position="134"/>
        <end position="236"/>
    </location>
</feature>
<reference evidence="11" key="1">
    <citation type="journal article" date="2019" name="Int. J. Syst. Evol. Microbiol.">
        <title>The Global Catalogue of Microorganisms (GCM) 10K type strain sequencing project: providing services to taxonomists for standard genome sequencing and annotation.</title>
        <authorList>
            <consortium name="The Broad Institute Genomics Platform"/>
            <consortium name="The Broad Institute Genome Sequencing Center for Infectious Disease"/>
            <person name="Wu L."/>
            <person name="Ma J."/>
        </authorList>
    </citation>
    <scope>NUCLEOTIDE SEQUENCE [LARGE SCALE GENOMIC DNA]</scope>
    <source>
        <strain evidence="11">SYNS20</strain>
    </source>
</reference>
<protein>
    <submittedName>
        <fullName evidence="10">Acyl-CoA dehydrogenase family protein</fullName>
        <ecNumber evidence="10">1.-.-.-</ecNumber>
    </submittedName>
</protein>
<dbReference type="EC" id="1.-.-.-" evidence="10"/>
<dbReference type="InterPro" id="IPR050741">
    <property type="entry name" value="Acyl-CoA_dehydrogenase"/>
</dbReference>
<accession>A0ABW2JQI2</accession>
<dbReference type="InterPro" id="IPR013786">
    <property type="entry name" value="AcylCoA_DH/ox_N"/>
</dbReference>
<dbReference type="Pfam" id="PF02770">
    <property type="entry name" value="Acyl-CoA_dh_M"/>
    <property type="match status" value="1"/>
</dbReference>
<feature type="domain" description="Acyl-CoA dehydrogenase/oxidase C-terminal" evidence="7">
    <location>
        <begin position="248"/>
        <end position="394"/>
    </location>
</feature>
<dbReference type="Pfam" id="PF02771">
    <property type="entry name" value="Acyl-CoA_dh_N"/>
    <property type="match status" value="1"/>
</dbReference>
<dbReference type="InterPro" id="IPR046373">
    <property type="entry name" value="Acyl-CoA_Oxase/DH_mid-dom_sf"/>
</dbReference>
<dbReference type="Gene3D" id="1.10.540.10">
    <property type="entry name" value="Acyl-CoA dehydrogenase/oxidase, N-terminal domain"/>
    <property type="match status" value="1"/>
</dbReference>
<name>A0ABW2JQI2_9ACTN</name>
<evidence type="ECO:0000256" key="1">
    <source>
        <dbReference type="ARBA" id="ARBA00001974"/>
    </source>
</evidence>
<dbReference type="RefSeq" id="WP_381835391.1">
    <property type="nucleotide sequence ID" value="NZ_JBHTCF010000013.1"/>
</dbReference>
<dbReference type="InterPro" id="IPR009100">
    <property type="entry name" value="AcylCoA_DH/oxidase_NM_dom_sf"/>
</dbReference>
<dbReference type="InterPro" id="IPR009075">
    <property type="entry name" value="AcylCo_DH/oxidase_C"/>
</dbReference>
<evidence type="ECO:0000259" key="9">
    <source>
        <dbReference type="Pfam" id="PF02771"/>
    </source>
</evidence>
<comment type="cofactor">
    <cofactor evidence="1 6">
        <name>FAD</name>
        <dbReference type="ChEBI" id="CHEBI:57692"/>
    </cofactor>
</comment>
<dbReference type="Pfam" id="PF00441">
    <property type="entry name" value="Acyl-CoA_dh_1"/>
    <property type="match status" value="1"/>
</dbReference>
<evidence type="ECO:0000313" key="11">
    <source>
        <dbReference type="Proteomes" id="UP001596523"/>
    </source>
</evidence>
<dbReference type="Proteomes" id="UP001596523">
    <property type="component" value="Unassembled WGS sequence"/>
</dbReference>
<feature type="domain" description="Acyl-CoA dehydrogenase/oxidase N-terminal" evidence="9">
    <location>
        <begin position="17"/>
        <end position="129"/>
    </location>
</feature>
<dbReference type="Gene3D" id="1.20.140.10">
    <property type="entry name" value="Butyryl-CoA Dehydrogenase, subunit A, domain 3"/>
    <property type="match status" value="1"/>
</dbReference>
<organism evidence="10 11">
    <name type="scientific">Streptomyces monticola</name>
    <dbReference type="NCBI Taxonomy" id="2666263"/>
    <lineage>
        <taxon>Bacteria</taxon>
        <taxon>Bacillati</taxon>
        <taxon>Actinomycetota</taxon>
        <taxon>Actinomycetes</taxon>
        <taxon>Kitasatosporales</taxon>
        <taxon>Streptomycetaceae</taxon>
        <taxon>Streptomyces</taxon>
    </lineage>
</organism>
<dbReference type="EMBL" id="JBHTCF010000013">
    <property type="protein sequence ID" value="MFC7307904.1"/>
    <property type="molecule type" value="Genomic_DNA"/>
</dbReference>
<dbReference type="InterPro" id="IPR006091">
    <property type="entry name" value="Acyl-CoA_Oxase/DH_mid-dom"/>
</dbReference>
<evidence type="ECO:0000256" key="5">
    <source>
        <dbReference type="ARBA" id="ARBA00023002"/>
    </source>
</evidence>
<evidence type="ECO:0000256" key="6">
    <source>
        <dbReference type="RuleBase" id="RU362125"/>
    </source>
</evidence>
<dbReference type="InterPro" id="IPR037069">
    <property type="entry name" value="AcylCoA_DH/ox_N_sf"/>
</dbReference>
<proteinExistence type="inferred from homology"/>
<comment type="similarity">
    <text evidence="2 6">Belongs to the acyl-CoA dehydrogenase family.</text>
</comment>
<sequence>MTLDLAPAATTSPYLTVEHEAFRESVRAFLHREMAPHAAQWERERTMPRPVWRKLAGQGLLGLQHARAVGGEEKDIFHSVVFLEELGRLGFGGVRFAVALHAYMATSYLASDGSHALKERFLRPAVAGELLAGLAITEPQAGSDLSRLSATAREEGDELVVDGEKRFVVNGGFADFFVTAVRVGEAHNGTGPAAGGARRDLSLCVIERERPGVHVSANDCVSWRASAMADVSFQGVRIPRANLIGRRNGGFVQIMKNMQLERLAAGLTAVGDAAHCLEITWRHLKRRGAFDATLSTRQALRHRMADLLTEVEATRQLAHYAAWSYARDPLSITACSMAKLKATEVARTVAEECQRLHGADGFREGAALVQIVHDAQAATVAAGASEVMRDIVVQSGYEESHDHR</sequence>
<evidence type="ECO:0000259" key="8">
    <source>
        <dbReference type="Pfam" id="PF02770"/>
    </source>
</evidence>
<evidence type="ECO:0000256" key="2">
    <source>
        <dbReference type="ARBA" id="ARBA00009347"/>
    </source>
</evidence>
<keyword evidence="3 6" id="KW-0285">Flavoprotein</keyword>
<evidence type="ECO:0000259" key="7">
    <source>
        <dbReference type="Pfam" id="PF00441"/>
    </source>
</evidence>
<dbReference type="InterPro" id="IPR036250">
    <property type="entry name" value="AcylCo_DH-like_C"/>
</dbReference>
<dbReference type="GO" id="GO:0016491">
    <property type="term" value="F:oxidoreductase activity"/>
    <property type="evidence" value="ECO:0007669"/>
    <property type="project" value="UniProtKB-KW"/>
</dbReference>
<evidence type="ECO:0000313" key="10">
    <source>
        <dbReference type="EMBL" id="MFC7307904.1"/>
    </source>
</evidence>
<dbReference type="SUPFAM" id="SSF47203">
    <property type="entry name" value="Acyl-CoA dehydrogenase C-terminal domain-like"/>
    <property type="match status" value="1"/>
</dbReference>
<evidence type="ECO:0000256" key="4">
    <source>
        <dbReference type="ARBA" id="ARBA00022827"/>
    </source>
</evidence>